<proteinExistence type="predicted"/>
<protein>
    <submittedName>
        <fullName evidence="2">Transcriptional regulator of ParA family, inhibits the initiation of sporulation</fullName>
    </submittedName>
</protein>
<dbReference type="KEGG" id="slp:Slip_0180"/>
<organism evidence="2 3">
    <name type="scientific">Syntrophothermus lipocalidus (strain DSM 12680 / TGB-C1)</name>
    <dbReference type="NCBI Taxonomy" id="643648"/>
    <lineage>
        <taxon>Bacteria</taxon>
        <taxon>Bacillati</taxon>
        <taxon>Bacillota</taxon>
        <taxon>Clostridia</taxon>
        <taxon>Eubacteriales</taxon>
        <taxon>Syntrophomonadaceae</taxon>
        <taxon>Syntrophothermus</taxon>
    </lineage>
</organism>
<dbReference type="InterPro" id="IPR025669">
    <property type="entry name" value="AAA_dom"/>
</dbReference>
<keyword evidence="3" id="KW-1185">Reference proteome</keyword>
<dbReference type="OrthoDB" id="9815116at2"/>
<dbReference type="STRING" id="643648.Slip_0180"/>
<accession>D7CJ90</accession>
<evidence type="ECO:0000259" key="1">
    <source>
        <dbReference type="Pfam" id="PF13614"/>
    </source>
</evidence>
<dbReference type="CDD" id="cd02042">
    <property type="entry name" value="ParAB_family"/>
    <property type="match status" value="1"/>
</dbReference>
<dbReference type="Proteomes" id="UP000000378">
    <property type="component" value="Chromosome"/>
</dbReference>
<dbReference type="InterPro" id="IPR050678">
    <property type="entry name" value="DNA_Partitioning_ATPase"/>
</dbReference>
<name>D7CJ90_SYNLT</name>
<feature type="domain" description="AAA" evidence="1">
    <location>
        <begin position="38"/>
        <end position="250"/>
    </location>
</feature>
<reference evidence="2 3" key="2">
    <citation type="journal article" date="2010" name="Stand. Genomic Sci.">
        <title>Complete genome sequence of Syntrophothermus lipocalidus type strain (TGB-C1).</title>
        <authorList>
            <person name="Djao O.D."/>
            <person name="Zhang X."/>
            <person name="Lucas S."/>
            <person name="Lapidus A."/>
            <person name="Del Rio T.G."/>
            <person name="Nolan M."/>
            <person name="Tice H."/>
            <person name="Cheng J.F."/>
            <person name="Han C."/>
            <person name="Tapia R."/>
            <person name="Goodwin L."/>
            <person name="Pitluck S."/>
            <person name="Liolios K."/>
            <person name="Ivanova N."/>
            <person name="Mavromatis K."/>
            <person name="Mikhailova N."/>
            <person name="Ovchinnikova G."/>
            <person name="Pati A."/>
            <person name="Brambilla E."/>
            <person name="Chen A."/>
            <person name="Palaniappan K."/>
            <person name="Land M."/>
            <person name="Hauser L."/>
            <person name="Chang Y.J."/>
            <person name="Jeffries C.D."/>
            <person name="Rohde M."/>
            <person name="Sikorski J."/>
            <person name="Spring S."/>
            <person name="Goker M."/>
            <person name="Detter J.C."/>
            <person name="Woyke T."/>
            <person name="Bristow J."/>
            <person name="Eisen J.A."/>
            <person name="Markowitz V."/>
            <person name="Hugenholtz P."/>
            <person name="Kyrpides N.C."/>
            <person name="Klenk H.P."/>
        </authorList>
    </citation>
    <scope>NUCLEOTIDE SEQUENCE [LARGE SCALE GENOMIC DNA]</scope>
    <source>
        <strain evidence="3">DSM 12680 / TGB-C1</strain>
    </source>
</reference>
<dbReference type="PANTHER" id="PTHR13696:SF99">
    <property type="entry name" value="COBYRINIC ACID AC-DIAMIDE SYNTHASE"/>
    <property type="match status" value="1"/>
</dbReference>
<sequence length="351" mass="40362">MLCRRSKEYEEMCTAGAQRMSCRQSRYREGYGMRKCRTSSIVNWKEGVGKTTITYHLGTGLEMLEPEHREEHLGSEEVPRVLLVDNDAQCNLTIACVGSDQFEKMLDKGVKTMKDLYKDFLENDTPVVNVEEYILEGVVRRNGSQTFERIDLLPAHPDLVYTDMSFAIYSRADFKESMSGPPMYKFRVLDRILEQVRDRYEFMFIDCPPSMHYLTQNAIYASDYYIIPTLPDWFSAYGLHSIVAKVQEFNRWWDLAGNGLYRATELVGIIPNNVKEYNQEPIQSQAAIINGLRERYGDLVFYNYLTNGDGIPRALHEAQPVYSLAGSGGSAAKQTKLLRRILVEFLDRIAE</sequence>
<dbReference type="AlphaFoldDB" id="D7CJ90"/>
<dbReference type="Gene3D" id="3.40.50.300">
    <property type="entry name" value="P-loop containing nucleotide triphosphate hydrolases"/>
    <property type="match status" value="1"/>
</dbReference>
<dbReference type="SUPFAM" id="SSF52540">
    <property type="entry name" value="P-loop containing nucleoside triphosphate hydrolases"/>
    <property type="match status" value="1"/>
</dbReference>
<gene>
    <name evidence="2" type="ordered locus">Slip_0180</name>
</gene>
<dbReference type="EMBL" id="CP002048">
    <property type="protein sequence ID" value="ADI00979.1"/>
    <property type="molecule type" value="Genomic_DNA"/>
</dbReference>
<reference evidence="3" key="1">
    <citation type="journal article" date="2010" name="Stand. Genomic Sci.">
        <title>Complete genome sequence of Syntrophothermus lipocalidus type strain (TGB-C1T).</title>
        <authorList>
            <consortium name="US DOE Joint Genome Institute (JGI-PGF)"/>
            <person name="Djao O."/>
            <person name="Zhang X."/>
            <person name="Lucas S."/>
            <person name="Lapidus A."/>
            <person name="Glavina Del Rio T."/>
            <person name="Nolan M."/>
            <person name="Tice H."/>
            <person name="Cheng J."/>
            <person name="Han C."/>
            <person name="Tapia R."/>
            <person name="Goodwin L."/>
            <person name="Pitluck S."/>
            <person name="Liolios K."/>
            <person name="Ivanova N."/>
            <person name="Mavromatis K."/>
            <person name="Mikhailova N."/>
            <person name="Ovchinnikova G."/>
            <person name="Pati A."/>
            <person name="Brambilla E."/>
            <person name="Chen A."/>
            <person name="Palaniappan K."/>
            <person name="Land M."/>
            <person name="Hauser L."/>
            <person name="Chang Y."/>
            <person name="Jeffries C."/>
            <person name="Rohde M."/>
            <person name="Sikorski J."/>
            <person name="Spring S."/>
            <person name="Goker M."/>
            <person name="Detter J."/>
            <person name="Woyke T."/>
            <person name="Bristow J."/>
            <person name="Eisen J."/>
            <person name="Markowitz V."/>
            <person name="Hugenholtz P."/>
            <person name="Kyrpides N."/>
            <person name="Klenk H."/>
        </authorList>
    </citation>
    <scope>NUCLEOTIDE SEQUENCE [LARGE SCALE GENOMIC DNA]</scope>
    <source>
        <strain evidence="3">DSM 12680 / TGB-C1</strain>
    </source>
</reference>
<evidence type="ECO:0000313" key="2">
    <source>
        <dbReference type="EMBL" id="ADI00979.1"/>
    </source>
</evidence>
<evidence type="ECO:0000313" key="3">
    <source>
        <dbReference type="Proteomes" id="UP000000378"/>
    </source>
</evidence>
<dbReference type="Pfam" id="PF13614">
    <property type="entry name" value="AAA_31"/>
    <property type="match status" value="1"/>
</dbReference>
<dbReference type="HOGENOM" id="CLU_037612_4_0_9"/>
<dbReference type="eggNOG" id="COG1192">
    <property type="taxonomic scope" value="Bacteria"/>
</dbReference>
<dbReference type="InterPro" id="IPR027417">
    <property type="entry name" value="P-loop_NTPase"/>
</dbReference>
<dbReference type="PANTHER" id="PTHR13696">
    <property type="entry name" value="P-LOOP CONTAINING NUCLEOSIDE TRIPHOSPHATE HYDROLASE"/>
    <property type="match status" value="1"/>
</dbReference>